<dbReference type="CDD" id="cd07731">
    <property type="entry name" value="ComA-like_MBL-fold"/>
    <property type="match status" value="1"/>
</dbReference>
<keyword evidence="2" id="KW-1003">Cell membrane</keyword>
<evidence type="ECO:0000256" key="6">
    <source>
        <dbReference type="SAM" id="Phobius"/>
    </source>
</evidence>
<dbReference type="InterPro" id="IPR004477">
    <property type="entry name" value="ComEC_N"/>
</dbReference>
<feature type="transmembrane region" description="Helical" evidence="6">
    <location>
        <begin position="12"/>
        <end position="28"/>
    </location>
</feature>
<dbReference type="InterPro" id="IPR001279">
    <property type="entry name" value="Metallo-B-lactamas"/>
</dbReference>
<evidence type="ECO:0000313" key="9">
    <source>
        <dbReference type="Proteomes" id="UP000254924"/>
    </source>
</evidence>
<evidence type="ECO:0000256" key="1">
    <source>
        <dbReference type="ARBA" id="ARBA00004651"/>
    </source>
</evidence>
<feature type="transmembrane region" description="Helical" evidence="6">
    <location>
        <begin position="355"/>
        <end position="374"/>
    </location>
</feature>
<dbReference type="EMBL" id="UHFN01000007">
    <property type="protein sequence ID" value="SUN60797.1"/>
    <property type="molecule type" value="Genomic_DNA"/>
</dbReference>
<protein>
    <submittedName>
        <fullName evidence="8">Late competence protein ComEC, DNA transport</fullName>
    </submittedName>
</protein>
<dbReference type="GO" id="GO:0005886">
    <property type="term" value="C:plasma membrane"/>
    <property type="evidence" value="ECO:0007669"/>
    <property type="project" value="UniProtKB-SubCell"/>
</dbReference>
<sequence>MMSQWIKKLPLKPIYLAILLLELYYVVFSRQLPAFLLFLVSFLFLLWQYPLKKVAKVFFILLFAALFFGIKVYQSEKSYRTEPERLENVILLPDTIKINGDLLSFTATANGRSYQAFYTLKSEKEKNSFEKLYQTQQLQVSASIEEATPQRNFSGFDYRAYLKTQGINRVLRIEKILKQKSTSAGTPRGILREWRRLAIIQCTHFPAPMRHYMTGLLFGYLDKSFDEMTDLYTDLGIIHLFALSGMHVSFFVGLFRKMCLRLGVSREHVLFVQVPFSFVYGGLAGFSVSVTRSLIQQVLSQCGLKKMDNLAVTVMISFVLMPSFLLTTGGVLSFGFAFVLALLDFSHLPQKRAKWVSLIAIPLGMLPIMLFYFASYQPLSILLTVGLSFLFESLLLPLLTLAFFLSPLIHLSAFNGLFQLLDKFLATLSHLAGKPFVFGTPSIFVLVALLLLLGFLYDYHRRKWLCGSLVLAVLGFLFITKHPVANEVTMIDIGQGDSIFIRDSSGKTLLIDVGGKVSFSQKEAWQEGSTDSNADRTLIPYLKSRGVSKIDQLLLTHTDTDHMGDMEVVAKHFAIGEVLVSQGSLTNNSFVNRLKAMNVHVRSVLAGEELPIMNSSLQVLYPLSQGDGKNNDSLVLYGNLLGTRFLFTGDLEKEGEEVLLEHYPQLAVDVLKVGHHGSKGSSSMSFLETIKPKLTLISAGQNNRYHHPHQETLERLEKVNSQFLRTDQHGAIRFIGWQTWHLETVR</sequence>
<feature type="transmembrane region" description="Helical" evidence="6">
    <location>
        <begin position="237"/>
        <end position="256"/>
    </location>
</feature>
<proteinExistence type="predicted"/>
<evidence type="ECO:0000256" key="5">
    <source>
        <dbReference type="ARBA" id="ARBA00023136"/>
    </source>
</evidence>
<feature type="transmembrane region" description="Helical" evidence="6">
    <location>
        <begin position="435"/>
        <end position="456"/>
    </location>
</feature>
<dbReference type="InterPro" id="IPR004797">
    <property type="entry name" value="Competence_ComEC/Rec2"/>
</dbReference>
<dbReference type="NCBIfam" id="TIGR00361">
    <property type="entry name" value="ComEC_Rec2"/>
    <property type="match status" value="1"/>
</dbReference>
<dbReference type="Gene3D" id="3.60.15.10">
    <property type="entry name" value="Ribonuclease Z/Hydroxyacylglutathione hydrolase-like"/>
    <property type="match status" value="1"/>
</dbReference>
<dbReference type="Pfam" id="PF13567">
    <property type="entry name" value="DUF4131"/>
    <property type="match status" value="1"/>
</dbReference>
<dbReference type="InterPro" id="IPR036866">
    <property type="entry name" value="RibonucZ/Hydroxyglut_hydro"/>
</dbReference>
<dbReference type="InterPro" id="IPR035681">
    <property type="entry name" value="ComA-like_MBL"/>
</dbReference>
<dbReference type="AlphaFoldDB" id="A0A380K967"/>
<comment type="subcellular location">
    <subcellularLocation>
        <location evidence="1">Cell membrane</location>
        <topology evidence="1">Multi-pass membrane protein</topology>
    </subcellularLocation>
</comment>
<accession>A0A380K967</accession>
<evidence type="ECO:0000256" key="3">
    <source>
        <dbReference type="ARBA" id="ARBA00022692"/>
    </source>
</evidence>
<dbReference type="Pfam" id="PF00753">
    <property type="entry name" value="Lactamase_B"/>
    <property type="match status" value="1"/>
</dbReference>
<feature type="transmembrane region" description="Helical" evidence="6">
    <location>
        <begin position="268"/>
        <end position="290"/>
    </location>
</feature>
<feature type="transmembrane region" description="Helical" evidence="6">
    <location>
        <begin position="57"/>
        <end position="74"/>
    </location>
</feature>
<evidence type="ECO:0000256" key="2">
    <source>
        <dbReference type="ARBA" id="ARBA00022475"/>
    </source>
</evidence>
<dbReference type="PANTHER" id="PTHR30619:SF1">
    <property type="entry name" value="RECOMBINATION PROTEIN 2"/>
    <property type="match status" value="1"/>
</dbReference>
<evidence type="ECO:0000256" key="4">
    <source>
        <dbReference type="ARBA" id="ARBA00022989"/>
    </source>
</evidence>
<keyword evidence="4 6" id="KW-1133">Transmembrane helix</keyword>
<gene>
    <name evidence="8" type="ORF">NCTC12224_01162</name>
</gene>
<organism evidence="8 9">
    <name type="scientific">Streptococcus hyointestinalis</name>
    <dbReference type="NCBI Taxonomy" id="1337"/>
    <lineage>
        <taxon>Bacteria</taxon>
        <taxon>Bacillati</taxon>
        <taxon>Bacillota</taxon>
        <taxon>Bacilli</taxon>
        <taxon>Lactobacillales</taxon>
        <taxon>Streptococcaceae</taxon>
        <taxon>Streptococcus</taxon>
    </lineage>
</organism>
<dbReference type="NCBIfam" id="TIGR00360">
    <property type="entry name" value="ComEC_N-term"/>
    <property type="match status" value="1"/>
</dbReference>
<dbReference type="PANTHER" id="PTHR30619">
    <property type="entry name" value="DNA INTERNALIZATION/COMPETENCE PROTEIN COMEC/REC2"/>
    <property type="match status" value="1"/>
</dbReference>
<dbReference type="SUPFAM" id="SSF56281">
    <property type="entry name" value="Metallo-hydrolase/oxidoreductase"/>
    <property type="match status" value="1"/>
</dbReference>
<evidence type="ECO:0000313" key="8">
    <source>
        <dbReference type="EMBL" id="SUN60797.1"/>
    </source>
</evidence>
<keyword evidence="5 6" id="KW-0472">Membrane</keyword>
<reference evidence="8 9" key="1">
    <citation type="submission" date="2018-06" db="EMBL/GenBank/DDBJ databases">
        <authorList>
            <consortium name="Pathogen Informatics"/>
            <person name="Doyle S."/>
        </authorList>
    </citation>
    <scope>NUCLEOTIDE SEQUENCE [LARGE SCALE GENOMIC DNA]</scope>
    <source>
        <strain evidence="8 9">NCTC12224</strain>
    </source>
</reference>
<feature type="transmembrane region" description="Helical" evidence="6">
    <location>
        <begin position="34"/>
        <end position="50"/>
    </location>
</feature>
<keyword evidence="9" id="KW-1185">Reference proteome</keyword>
<feature type="domain" description="Metallo-beta-lactamase" evidence="7">
    <location>
        <begin position="495"/>
        <end position="701"/>
    </location>
</feature>
<dbReference type="SMART" id="SM00849">
    <property type="entry name" value="Lactamase_B"/>
    <property type="match status" value="1"/>
</dbReference>
<evidence type="ECO:0000259" key="7">
    <source>
        <dbReference type="SMART" id="SM00849"/>
    </source>
</evidence>
<name>A0A380K967_9STRE</name>
<dbReference type="Proteomes" id="UP000254924">
    <property type="component" value="Unassembled WGS sequence"/>
</dbReference>
<keyword evidence="3 6" id="KW-0812">Transmembrane</keyword>
<feature type="transmembrane region" description="Helical" evidence="6">
    <location>
        <begin position="462"/>
        <end position="480"/>
    </location>
</feature>
<dbReference type="InterPro" id="IPR052159">
    <property type="entry name" value="Competence_DNA_uptake"/>
</dbReference>
<feature type="transmembrane region" description="Helical" evidence="6">
    <location>
        <begin position="310"/>
        <end position="343"/>
    </location>
</feature>
<dbReference type="InterPro" id="IPR025405">
    <property type="entry name" value="DUF4131"/>
</dbReference>
<dbReference type="GO" id="GO:0030420">
    <property type="term" value="P:establishment of competence for transformation"/>
    <property type="evidence" value="ECO:0007669"/>
    <property type="project" value="InterPro"/>
</dbReference>
<dbReference type="Pfam" id="PF03772">
    <property type="entry name" value="Competence"/>
    <property type="match status" value="1"/>
</dbReference>